<dbReference type="Proteomes" id="UP001152888">
    <property type="component" value="Unassembled WGS sequence"/>
</dbReference>
<comment type="caution">
    <text evidence="2">The sequence shown here is derived from an EMBL/GenBank/DDBJ whole genome shotgun (WGS) entry which is preliminary data.</text>
</comment>
<keyword evidence="1" id="KW-1133">Transmembrane helix</keyword>
<keyword evidence="3" id="KW-1185">Reference proteome</keyword>
<name>A0A9P0K1X2_ACAOB</name>
<feature type="transmembrane region" description="Helical" evidence="1">
    <location>
        <begin position="20"/>
        <end position="37"/>
    </location>
</feature>
<evidence type="ECO:0000313" key="2">
    <source>
        <dbReference type="EMBL" id="CAH1965758.1"/>
    </source>
</evidence>
<accession>A0A9P0K1X2</accession>
<organism evidence="2 3">
    <name type="scientific">Acanthoscelides obtectus</name>
    <name type="common">Bean weevil</name>
    <name type="synonym">Bruchus obtectus</name>
    <dbReference type="NCBI Taxonomy" id="200917"/>
    <lineage>
        <taxon>Eukaryota</taxon>
        <taxon>Metazoa</taxon>
        <taxon>Ecdysozoa</taxon>
        <taxon>Arthropoda</taxon>
        <taxon>Hexapoda</taxon>
        <taxon>Insecta</taxon>
        <taxon>Pterygota</taxon>
        <taxon>Neoptera</taxon>
        <taxon>Endopterygota</taxon>
        <taxon>Coleoptera</taxon>
        <taxon>Polyphaga</taxon>
        <taxon>Cucujiformia</taxon>
        <taxon>Chrysomeloidea</taxon>
        <taxon>Chrysomelidae</taxon>
        <taxon>Bruchinae</taxon>
        <taxon>Bruchini</taxon>
        <taxon>Acanthoscelides</taxon>
    </lineage>
</organism>
<reference evidence="2" key="1">
    <citation type="submission" date="2022-03" db="EMBL/GenBank/DDBJ databases">
        <authorList>
            <person name="Sayadi A."/>
        </authorList>
    </citation>
    <scope>NUCLEOTIDE SEQUENCE</scope>
</reference>
<gene>
    <name evidence="2" type="ORF">ACAOBT_LOCUS6494</name>
</gene>
<sequence>MELSDTNIADYTNSFHPAGIGIRCYGTGCVSITFLYLKNQHAFYEVKSIFLIDAIYVCKITSVM</sequence>
<keyword evidence="1" id="KW-0472">Membrane</keyword>
<proteinExistence type="predicted"/>
<evidence type="ECO:0000313" key="3">
    <source>
        <dbReference type="Proteomes" id="UP001152888"/>
    </source>
</evidence>
<keyword evidence="1" id="KW-0812">Transmembrane</keyword>
<evidence type="ECO:0000256" key="1">
    <source>
        <dbReference type="SAM" id="Phobius"/>
    </source>
</evidence>
<dbReference type="EMBL" id="CAKOFQ010006728">
    <property type="protein sequence ID" value="CAH1965758.1"/>
    <property type="molecule type" value="Genomic_DNA"/>
</dbReference>
<dbReference type="AlphaFoldDB" id="A0A9P0K1X2"/>
<protein>
    <submittedName>
        <fullName evidence="2">Uncharacterized protein</fullName>
    </submittedName>
</protein>